<dbReference type="EMBL" id="FODY01000008">
    <property type="protein sequence ID" value="SEO98491.1"/>
    <property type="molecule type" value="Genomic_DNA"/>
</dbReference>
<protein>
    <submittedName>
        <fullName evidence="1">Uncharacterized protein</fullName>
    </submittedName>
</protein>
<evidence type="ECO:0000313" key="2">
    <source>
        <dbReference type="Proteomes" id="UP000198847"/>
    </source>
</evidence>
<dbReference type="Proteomes" id="UP000198847">
    <property type="component" value="Unassembled WGS sequence"/>
</dbReference>
<proteinExistence type="predicted"/>
<dbReference type="RefSeq" id="WP_091745686.1">
    <property type="nucleotide sequence ID" value="NZ_FODY01000008.1"/>
</dbReference>
<organism evidence="1 2">
    <name type="scientific">Propionispora vibrioides</name>
    <dbReference type="NCBI Taxonomy" id="112903"/>
    <lineage>
        <taxon>Bacteria</taxon>
        <taxon>Bacillati</taxon>
        <taxon>Bacillota</taxon>
        <taxon>Negativicutes</taxon>
        <taxon>Selenomonadales</taxon>
        <taxon>Sporomusaceae</taxon>
        <taxon>Propionispora</taxon>
    </lineage>
</organism>
<sequence length="294" mass="32855">MITAVKPILKQTLTAMNVAPVYTDAEDEGKFKGVKYAWIYEVDPERVSRDGDTITARDDGFYLREYELRLKVGIRLVARTEPEAHELKSHFLQALAAVPFIPDPQGFPIELNVLTAECIADKSILKTGSGYEFVIEALGGIYRPADPALADPWVQALCVWTKALLPAPWRIYEFYPMGRPDMTLYWQVSSVDVEEKSLSAYTVRKKLTGHIFARNDMAAWAALAIAEGLQKDFKLPLNAEQKRFMTVHKPEVNIRNSPVTSGQVSVTLIRNTARPTEDVPKIGGFSIAGNLQEV</sequence>
<keyword evidence="2" id="KW-1185">Reference proteome</keyword>
<evidence type="ECO:0000313" key="1">
    <source>
        <dbReference type="EMBL" id="SEO98491.1"/>
    </source>
</evidence>
<dbReference type="STRING" id="112903.SAMN04490178_10840"/>
<dbReference type="AlphaFoldDB" id="A0A1H8U5P1"/>
<gene>
    <name evidence="1" type="ORF">SAMN04490178_10840</name>
</gene>
<dbReference type="OrthoDB" id="1679953at2"/>
<name>A0A1H8U5P1_9FIRM</name>
<accession>A0A1H8U5P1</accession>
<reference evidence="1 2" key="1">
    <citation type="submission" date="2016-10" db="EMBL/GenBank/DDBJ databases">
        <authorList>
            <person name="de Groot N.N."/>
        </authorList>
    </citation>
    <scope>NUCLEOTIDE SEQUENCE [LARGE SCALE GENOMIC DNA]</scope>
    <source>
        <strain evidence="1 2">DSM 13305</strain>
    </source>
</reference>